<dbReference type="InterPro" id="IPR036291">
    <property type="entry name" value="NAD(P)-bd_dom_sf"/>
</dbReference>
<dbReference type="RefSeq" id="WP_046152276.1">
    <property type="nucleotide sequence ID" value="NZ_CADFGU010000005.1"/>
</dbReference>
<gene>
    <name evidence="3" type="ORF">WM40_04745</name>
</gene>
<dbReference type="Proteomes" id="UP000033618">
    <property type="component" value="Unassembled WGS sequence"/>
</dbReference>
<keyword evidence="2" id="KW-0560">Oxidoreductase</keyword>
<dbReference type="OrthoDB" id="9806974at2"/>
<dbReference type="Gene3D" id="3.40.50.720">
    <property type="entry name" value="NAD(P)-binding Rossmann-like Domain"/>
    <property type="match status" value="1"/>
</dbReference>
<evidence type="ECO:0000256" key="1">
    <source>
        <dbReference type="ARBA" id="ARBA00006484"/>
    </source>
</evidence>
<dbReference type="PRINTS" id="PR00081">
    <property type="entry name" value="GDHRDH"/>
</dbReference>
<dbReference type="GO" id="GO:0016491">
    <property type="term" value="F:oxidoreductase activity"/>
    <property type="evidence" value="ECO:0007669"/>
    <property type="project" value="UniProtKB-KW"/>
</dbReference>
<dbReference type="EMBL" id="LAQU01000003">
    <property type="protein sequence ID" value="KKB64702.1"/>
    <property type="molecule type" value="Genomic_DNA"/>
</dbReference>
<dbReference type="SUPFAM" id="SSF51735">
    <property type="entry name" value="NAD(P)-binding Rossmann-fold domains"/>
    <property type="match status" value="1"/>
</dbReference>
<evidence type="ECO:0008006" key="5">
    <source>
        <dbReference type="Google" id="ProtNLM"/>
    </source>
</evidence>
<name>A0A0F5K585_9BURK</name>
<dbReference type="PANTHER" id="PTHR43477">
    <property type="entry name" value="DIHYDROANTICAPSIN 7-DEHYDROGENASE"/>
    <property type="match status" value="1"/>
</dbReference>
<dbReference type="PANTHER" id="PTHR43477:SF1">
    <property type="entry name" value="DIHYDROANTICAPSIN 7-DEHYDROGENASE"/>
    <property type="match status" value="1"/>
</dbReference>
<comment type="caution">
    <text evidence="3">The sequence shown here is derived from an EMBL/GenBank/DDBJ whole genome shotgun (WGS) entry which is preliminary data.</text>
</comment>
<organism evidence="3 4">
    <name type="scientific">Robbsia andropogonis</name>
    <dbReference type="NCBI Taxonomy" id="28092"/>
    <lineage>
        <taxon>Bacteria</taxon>
        <taxon>Pseudomonadati</taxon>
        <taxon>Pseudomonadota</taxon>
        <taxon>Betaproteobacteria</taxon>
        <taxon>Burkholderiales</taxon>
        <taxon>Burkholderiaceae</taxon>
        <taxon>Robbsia</taxon>
    </lineage>
</organism>
<dbReference type="STRING" id="28092.WM40_04745"/>
<accession>A0A0F5K585</accession>
<sequence length="242" mass="25325">MTSTSLKDKRVLVIGGSAGIGFDVARIAQDLGASVFIASRGKTPVNAELRGATYLATDAKSEASLVELFNAVGKVDHVAITVHESAARLGIDTTADKMSLDAVIEYFNGKYLSQYRIIKAALPHLAEDGTLTLTSGVASRGTMANHSAISSVNAAIEACARQLASELAPRRINVVAPGVTATTTYDAMQPELKSQFVQRIAAVVPLKRIAGPEEIALAYIFAMQCGYLTGTVLDASGGQLIA</sequence>
<evidence type="ECO:0000313" key="4">
    <source>
        <dbReference type="Proteomes" id="UP000033618"/>
    </source>
</evidence>
<dbReference type="InterPro" id="IPR051122">
    <property type="entry name" value="SDR_DHRS6-like"/>
</dbReference>
<dbReference type="AlphaFoldDB" id="A0A0F5K585"/>
<evidence type="ECO:0000256" key="2">
    <source>
        <dbReference type="ARBA" id="ARBA00023002"/>
    </source>
</evidence>
<evidence type="ECO:0000313" key="3">
    <source>
        <dbReference type="EMBL" id="KKB64702.1"/>
    </source>
</evidence>
<keyword evidence="4" id="KW-1185">Reference proteome</keyword>
<comment type="similarity">
    <text evidence="1">Belongs to the short-chain dehydrogenases/reductases (SDR) family.</text>
</comment>
<proteinExistence type="inferred from homology"/>
<reference evidence="3 4" key="1">
    <citation type="submission" date="2015-03" db="EMBL/GenBank/DDBJ databases">
        <title>Draft Genome Sequence of Burkholderia andropogonis type strain ICMP2807, isolated from Sorghum bicolor.</title>
        <authorList>
            <person name="Lopes-Santos L."/>
            <person name="Castro D.B."/>
            <person name="Ottoboni L.M."/>
            <person name="Park D."/>
            <person name="Weirc B.S."/>
            <person name="Destefano S.A."/>
        </authorList>
    </citation>
    <scope>NUCLEOTIDE SEQUENCE [LARGE SCALE GENOMIC DNA]</scope>
    <source>
        <strain evidence="3 4">ICMP2807</strain>
    </source>
</reference>
<dbReference type="InterPro" id="IPR002347">
    <property type="entry name" value="SDR_fam"/>
</dbReference>
<protein>
    <recommendedName>
        <fullName evidence="5">Short-chain dehydrogenase</fullName>
    </recommendedName>
</protein>
<dbReference type="Pfam" id="PF13561">
    <property type="entry name" value="adh_short_C2"/>
    <property type="match status" value="1"/>
</dbReference>
<dbReference type="PATRIC" id="fig|28092.6.peg.1127"/>